<reference evidence="2 3" key="1">
    <citation type="submission" date="2016-10" db="EMBL/GenBank/DDBJ databases">
        <authorList>
            <person name="de Groot N.N."/>
        </authorList>
    </citation>
    <scope>NUCLEOTIDE SEQUENCE [LARGE SCALE GENOMIC DNA]</scope>
    <source>
        <strain evidence="2 3">D15d</strain>
    </source>
</reference>
<accession>A0A1H5WX11</accession>
<protein>
    <submittedName>
        <fullName evidence="2">Uncharacterized protein</fullName>
    </submittedName>
</protein>
<name>A0A1H5WX11_9FIRM</name>
<dbReference type="RefSeq" id="WP_103953458.1">
    <property type="nucleotide sequence ID" value="NZ_FNUL01000019.1"/>
</dbReference>
<proteinExistence type="predicted"/>
<keyword evidence="1" id="KW-0472">Membrane</keyword>
<evidence type="ECO:0000256" key="1">
    <source>
        <dbReference type="SAM" id="Phobius"/>
    </source>
</evidence>
<dbReference type="EMBL" id="FNUL01000019">
    <property type="protein sequence ID" value="SEG04024.1"/>
    <property type="molecule type" value="Genomic_DNA"/>
</dbReference>
<keyword evidence="3" id="KW-1185">Reference proteome</keyword>
<sequence length="282" mass="31581">MQYTINYKELRSDLIKKNINLNGENYEYPFIPNSALIDKKNIIGYMQEKNSKKTGDNYLKLENSTSCAEIPIFNKKPIWGKIIGYIPLGSNNRLVAITSIRKIVPVVAILLLILFLSPAATMTVNALRNYISQHPNIILSNTQDETLPTDNLDIIGNSDDVGLAQNTFDYSEQQTASQSAPSVIIDGITYEGEYLEVRQSDYIPFGNNEDNIGYQLQFIIKENNNVIYKSGRISSGNCIHWMPSQYLNTGLHNLDIEVEVFVAGNSSNTGVNANMPISIFIN</sequence>
<gene>
    <name evidence="2" type="ORF">SAMN05216537_11929</name>
</gene>
<evidence type="ECO:0000313" key="3">
    <source>
        <dbReference type="Proteomes" id="UP000236726"/>
    </source>
</evidence>
<keyword evidence="1" id="KW-0812">Transmembrane</keyword>
<evidence type="ECO:0000313" key="2">
    <source>
        <dbReference type="EMBL" id="SEG04024.1"/>
    </source>
</evidence>
<dbReference type="Proteomes" id="UP000236726">
    <property type="component" value="Unassembled WGS sequence"/>
</dbReference>
<keyword evidence="1" id="KW-1133">Transmembrane helix</keyword>
<organism evidence="2 3">
    <name type="scientific">Lachnospira multipara</name>
    <dbReference type="NCBI Taxonomy" id="28051"/>
    <lineage>
        <taxon>Bacteria</taxon>
        <taxon>Bacillati</taxon>
        <taxon>Bacillota</taxon>
        <taxon>Clostridia</taxon>
        <taxon>Lachnospirales</taxon>
        <taxon>Lachnospiraceae</taxon>
        <taxon>Lachnospira</taxon>
    </lineage>
</organism>
<dbReference type="AlphaFoldDB" id="A0A1H5WX11"/>
<feature type="transmembrane region" description="Helical" evidence="1">
    <location>
        <begin position="103"/>
        <end position="127"/>
    </location>
</feature>